<keyword evidence="2" id="KW-0347">Helicase</keyword>
<dbReference type="GO" id="GO:0004386">
    <property type="term" value="F:helicase activity"/>
    <property type="evidence" value="ECO:0007669"/>
    <property type="project" value="UniProtKB-KW"/>
</dbReference>
<organism evidence="2">
    <name type="scientific">Epinephelus bruneus</name>
    <name type="common">Longtooth grouper</name>
    <dbReference type="NCBI Taxonomy" id="323802"/>
    <lineage>
        <taxon>Eukaryota</taxon>
        <taxon>Metazoa</taxon>
        <taxon>Chordata</taxon>
        <taxon>Craniata</taxon>
        <taxon>Vertebrata</taxon>
        <taxon>Euteleostomi</taxon>
        <taxon>Actinopterygii</taxon>
        <taxon>Neopterygii</taxon>
        <taxon>Teleostei</taxon>
        <taxon>Neoteleostei</taxon>
        <taxon>Acanthomorphata</taxon>
        <taxon>Eupercaria</taxon>
        <taxon>Perciformes</taxon>
        <taxon>Serranoidei</taxon>
        <taxon>Serranidae</taxon>
        <taxon>Epinephelinae</taxon>
        <taxon>Epinephelini</taxon>
        <taxon>Epinephelus</taxon>
    </lineage>
</organism>
<keyword evidence="2" id="KW-0067">ATP-binding</keyword>
<dbReference type="AlphaFoldDB" id="G1FKJ8"/>
<feature type="compositionally biased region" description="Low complexity" evidence="1">
    <location>
        <begin position="71"/>
        <end position="81"/>
    </location>
</feature>
<feature type="non-terminal residue" evidence="2">
    <location>
        <position position="156"/>
    </location>
</feature>
<sequence length="156" mass="16723">MCMAEVATIEMTVGIGILEGVILAVLGTVITVEGLTTDQTKLLAQTHRTGAMGAATMAAAAAATASAEAATTVTDSPTLTTTRREPSEARTSRLNSLLSVRVAHRLPPHTPSSPSPRHRLRSSIPRRWCRTPCLLSSLSKHTTYLKEVIYCFFVSF</sequence>
<proteinExistence type="evidence at transcript level"/>
<evidence type="ECO:0000313" key="2">
    <source>
        <dbReference type="EMBL" id="AEM37701.1"/>
    </source>
</evidence>
<reference evidence="2" key="1">
    <citation type="submission" date="2011-07" db="EMBL/GenBank/DDBJ databases">
        <title>DEAD-box RNA-dependent helicase characterization from Epinephelus bruneus.</title>
        <authorList>
            <person name="Harikrishnan R."/>
            <person name="Kim J.-S."/>
            <person name="Heo M.-S."/>
        </authorList>
    </citation>
    <scope>NUCLEOTIDE SEQUENCE</scope>
</reference>
<feature type="region of interest" description="Disordered" evidence="1">
    <location>
        <begin position="71"/>
        <end position="91"/>
    </location>
</feature>
<feature type="compositionally biased region" description="Basic and acidic residues" evidence="1">
    <location>
        <begin position="82"/>
        <end position="91"/>
    </location>
</feature>
<keyword evidence="2" id="KW-0547">Nucleotide-binding</keyword>
<name>G1FKJ8_EPIBR</name>
<evidence type="ECO:0000256" key="1">
    <source>
        <dbReference type="SAM" id="MobiDB-lite"/>
    </source>
</evidence>
<accession>G1FKJ8</accession>
<keyword evidence="2" id="KW-0378">Hydrolase</keyword>
<dbReference type="EMBL" id="JN216956">
    <property type="protein sequence ID" value="AEM37701.1"/>
    <property type="molecule type" value="mRNA"/>
</dbReference>
<protein>
    <submittedName>
        <fullName evidence="2">DEAD-box RNA-dependent helicase</fullName>
    </submittedName>
</protein>